<dbReference type="AlphaFoldDB" id="A0A1X0P9A3"/>
<evidence type="ECO:0000256" key="1">
    <source>
        <dbReference type="RuleBase" id="RU000487"/>
    </source>
</evidence>
<name>A0A1X0P9A3_9TRYP</name>
<dbReference type="STRING" id="67003.A0A1X0P9A3"/>
<protein>
    <submittedName>
        <fullName evidence="2">Actin-like protein</fullName>
    </submittedName>
</protein>
<accession>A0A1X0P9A3</accession>
<organism evidence="2 3">
    <name type="scientific">Trypanosoma theileri</name>
    <dbReference type="NCBI Taxonomy" id="67003"/>
    <lineage>
        <taxon>Eukaryota</taxon>
        <taxon>Discoba</taxon>
        <taxon>Euglenozoa</taxon>
        <taxon>Kinetoplastea</taxon>
        <taxon>Metakinetoplastina</taxon>
        <taxon>Trypanosomatida</taxon>
        <taxon>Trypanosomatidae</taxon>
        <taxon>Trypanosoma</taxon>
    </lineage>
</organism>
<dbReference type="PANTHER" id="PTHR11937">
    <property type="entry name" value="ACTIN"/>
    <property type="match status" value="1"/>
</dbReference>
<dbReference type="SUPFAM" id="SSF53067">
    <property type="entry name" value="Actin-like ATPase domain"/>
    <property type="match status" value="1"/>
</dbReference>
<dbReference type="VEuPathDB" id="TriTrypDB:TM35_000012880"/>
<keyword evidence="3" id="KW-1185">Reference proteome</keyword>
<dbReference type="Proteomes" id="UP000192257">
    <property type="component" value="Unassembled WGS sequence"/>
</dbReference>
<reference evidence="2 3" key="1">
    <citation type="submission" date="2017-03" db="EMBL/GenBank/DDBJ databases">
        <title>An alternative strategy for trypanosome survival in the mammalian bloodstream revealed through genome and transcriptome analysis of the ubiquitous bovine parasite Trypanosoma (Megatrypanum) theileri.</title>
        <authorList>
            <person name="Kelly S."/>
            <person name="Ivens A."/>
            <person name="Mott A."/>
            <person name="O'Neill E."/>
            <person name="Emms D."/>
            <person name="Macleod O."/>
            <person name="Voorheis P."/>
            <person name="Matthews J."/>
            <person name="Matthews K."/>
            <person name="Carrington M."/>
        </authorList>
    </citation>
    <scope>NUCLEOTIDE SEQUENCE [LARGE SCALE GENOMIC DNA]</scope>
    <source>
        <strain evidence="2">Edinburgh</strain>
    </source>
</reference>
<dbReference type="OrthoDB" id="74201at2759"/>
<dbReference type="InterPro" id="IPR043129">
    <property type="entry name" value="ATPase_NBD"/>
</dbReference>
<dbReference type="SMART" id="SM00268">
    <property type="entry name" value="ACTIN"/>
    <property type="match status" value="1"/>
</dbReference>
<dbReference type="EMBL" id="NBCO01000001">
    <property type="protein sequence ID" value="ORC93411.1"/>
    <property type="molecule type" value="Genomic_DNA"/>
</dbReference>
<dbReference type="Gene3D" id="3.30.420.40">
    <property type="match status" value="2"/>
</dbReference>
<dbReference type="RefSeq" id="XP_028887477.1">
    <property type="nucleotide sequence ID" value="XM_029020969.1"/>
</dbReference>
<dbReference type="GeneID" id="39980749"/>
<dbReference type="InterPro" id="IPR004000">
    <property type="entry name" value="Actin"/>
</dbReference>
<dbReference type="Pfam" id="PF00022">
    <property type="entry name" value="Actin"/>
    <property type="match status" value="2"/>
</dbReference>
<evidence type="ECO:0000313" key="3">
    <source>
        <dbReference type="Proteomes" id="UP000192257"/>
    </source>
</evidence>
<gene>
    <name evidence="2" type="ORF">TM35_000012880</name>
</gene>
<evidence type="ECO:0000313" key="2">
    <source>
        <dbReference type="EMBL" id="ORC93411.1"/>
    </source>
</evidence>
<comment type="caution">
    <text evidence="2">The sequence shown here is derived from an EMBL/GenBank/DDBJ whole genome shotgun (WGS) entry which is preliminary data.</text>
</comment>
<proteinExistence type="inferred from homology"/>
<dbReference type="Gene3D" id="3.90.640.10">
    <property type="entry name" value="Actin, Chain A, domain 4"/>
    <property type="match status" value="1"/>
</dbReference>
<comment type="similarity">
    <text evidence="1">Belongs to the actin family.</text>
</comment>
<sequence>MDTTFVLDYGSHTAKYASFSKSDKTSSFDVGVNEVQSRAFVDDELDVVAFGKHLAELISENCPADAELNLSLLIDVLLPRRKRELLLKCSFEYLGAKQVFLGYTAATSLFSVGETTGISVDVGYRGVRVVPVVSGVIQTALSADVQSVGARNTDRVLRQYIPSANESLLFTLKSNACFIGDKTPTLPSHITLPDGNSLPFPLSFSACREAGEALLFHPPYTRTPDVLQYTHQKCLLEFPNMKHWVLVGGASSIRGTREILHSSMSHTIIPQKEHFHQLQVKTPMQAAISGGIILSQLSSFKGMCVNVEEYAEEGPHRCVHLKSVDGR</sequence>